<dbReference type="GO" id="GO:0016020">
    <property type="term" value="C:membrane"/>
    <property type="evidence" value="ECO:0007669"/>
    <property type="project" value="UniProtKB-SubCell"/>
</dbReference>
<dbReference type="NCBIfam" id="TIGR00231">
    <property type="entry name" value="small_GTP"/>
    <property type="match status" value="1"/>
</dbReference>
<dbReference type="SMART" id="SM00176">
    <property type="entry name" value="RAN"/>
    <property type="match status" value="1"/>
</dbReference>
<keyword evidence="8" id="KW-1185">Reference proteome</keyword>
<dbReference type="PANTHER" id="PTHR47981:SF42">
    <property type="entry name" value="RAS-RELATED PROTEIN RAB-7L1-LIKE ISOFORM X1"/>
    <property type="match status" value="1"/>
</dbReference>
<dbReference type="InterPro" id="IPR030697">
    <property type="entry name" value="Rab29/Rab38/Rab32"/>
</dbReference>
<dbReference type="GO" id="GO:0005764">
    <property type="term" value="C:lysosome"/>
    <property type="evidence" value="ECO:0007669"/>
    <property type="project" value="TreeGrafter"/>
</dbReference>
<dbReference type="Proteomes" id="UP000887566">
    <property type="component" value="Unplaced"/>
</dbReference>
<dbReference type="PROSITE" id="PS51421">
    <property type="entry name" value="RAS"/>
    <property type="match status" value="1"/>
</dbReference>
<dbReference type="InterPro" id="IPR001806">
    <property type="entry name" value="Small_GTPase"/>
</dbReference>
<proteinExistence type="inferred from homology"/>
<comment type="function">
    <text evidence="6">The small GTPases Rab are key regulators in vesicle trafficking.</text>
</comment>
<dbReference type="GO" id="GO:0005525">
    <property type="term" value="F:GTP binding"/>
    <property type="evidence" value="ECO:0007669"/>
    <property type="project" value="UniProtKB-UniRule"/>
</dbReference>
<keyword evidence="3 6" id="KW-0342">GTP-binding</keyword>
<evidence type="ECO:0000256" key="1">
    <source>
        <dbReference type="ARBA" id="ARBA00006270"/>
    </source>
</evidence>
<reference evidence="9" key="1">
    <citation type="submission" date="2022-11" db="UniProtKB">
        <authorList>
            <consortium name="WormBaseParasite"/>
        </authorList>
    </citation>
    <scope>IDENTIFICATION</scope>
</reference>
<evidence type="ECO:0000256" key="3">
    <source>
        <dbReference type="ARBA" id="ARBA00023134"/>
    </source>
</evidence>
<comment type="subcellular location">
    <subcellularLocation>
        <location evidence="6">Membrane</location>
        <topology evidence="6">Lipid-anchor</topology>
    </subcellularLocation>
</comment>
<dbReference type="InterPro" id="IPR027417">
    <property type="entry name" value="P-loop_NTPase"/>
</dbReference>
<dbReference type="GO" id="GO:0090385">
    <property type="term" value="P:phagosome-lysosome fusion"/>
    <property type="evidence" value="ECO:0007669"/>
    <property type="project" value="TreeGrafter"/>
</dbReference>
<dbReference type="FunFam" id="3.40.50.300:FF:002133">
    <property type="entry name" value="Ras family protein"/>
    <property type="match status" value="1"/>
</dbReference>
<evidence type="ECO:0000256" key="7">
    <source>
        <dbReference type="SAM" id="MobiDB-lite"/>
    </source>
</evidence>
<accession>A0A914XPP5</accession>
<dbReference type="SMART" id="SM00175">
    <property type="entry name" value="RAB"/>
    <property type="match status" value="1"/>
</dbReference>
<dbReference type="CDD" id="cd04107">
    <property type="entry name" value="Rab32_Rab38"/>
    <property type="match status" value="1"/>
</dbReference>
<dbReference type="GO" id="GO:0005770">
    <property type="term" value="C:late endosome"/>
    <property type="evidence" value="ECO:0007669"/>
    <property type="project" value="TreeGrafter"/>
</dbReference>
<dbReference type="PROSITE" id="PS51419">
    <property type="entry name" value="RAB"/>
    <property type="match status" value="1"/>
</dbReference>
<evidence type="ECO:0000256" key="6">
    <source>
        <dbReference type="RuleBase" id="RU367128"/>
    </source>
</evidence>
<dbReference type="PRINTS" id="PR00449">
    <property type="entry name" value="RASTRNSFRMNG"/>
</dbReference>
<dbReference type="PROSITE" id="PS51420">
    <property type="entry name" value="RHO"/>
    <property type="match status" value="1"/>
</dbReference>
<keyword evidence="6" id="KW-0472">Membrane</keyword>
<dbReference type="GO" id="GO:0005802">
    <property type="term" value="C:trans-Golgi network"/>
    <property type="evidence" value="ECO:0007669"/>
    <property type="project" value="UniProtKB-UniRule"/>
</dbReference>
<evidence type="ECO:0000256" key="4">
    <source>
        <dbReference type="ARBA" id="ARBA00023288"/>
    </source>
</evidence>
<keyword evidence="2 6" id="KW-0547">Nucleotide-binding</keyword>
<dbReference type="SMART" id="SM00174">
    <property type="entry name" value="RHO"/>
    <property type="match status" value="1"/>
</dbReference>
<protein>
    <recommendedName>
        <fullName evidence="6">Ras-related protein Rab</fullName>
    </recommendedName>
</protein>
<evidence type="ECO:0000256" key="5">
    <source>
        <dbReference type="ARBA" id="ARBA00023289"/>
    </source>
</evidence>
<dbReference type="WBParaSite" id="PSAMB.scaffold93size81355.g1689.t1">
    <property type="protein sequence ID" value="PSAMB.scaffold93size81355.g1689.t1"/>
    <property type="gene ID" value="PSAMB.scaffold93size81355.g1689"/>
</dbReference>
<feature type="region of interest" description="Disordered" evidence="7">
    <location>
        <begin position="207"/>
        <end position="244"/>
    </location>
</feature>
<dbReference type="AlphaFoldDB" id="A0A914XPP5"/>
<evidence type="ECO:0000256" key="2">
    <source>
        <dbReference type="ARBA" id="ARBA00022741"/>
    </source>
</evidence>
<dbReference type="PANTHER" id="PTHR47981">
    <property type="entry name" value="RAB FAMILY"/>
    <property type="match status" value="1"/>
</dbReference>
<feature type="compositionally biased region" description="Basic and acidic residues" evidence="7">
    <location>
        <begin position="234"/>
        <end position="244"/>
    </location>
</feature>
<evidence type="ECO:0000313" key="9">
    <source>
        <dbReference type="WBParaSite" id="PSAMB.scaffold93size81355.g1689.t1"/>
    </source>
</evidence>
<sequence length="244" mass="27605">MGTQSVSKKLEAGETVPVIVGRPTRWMPDAKESIILKVLIIGDPCVGKTSFVQRYVNGTFHRNYKGTIGVDFALKIIRWGEDGTVKVQLWDIAGQERYTSMTRVYYRDAHGCIVMFDVTNRNSFLNVVKWKRDFDAKCIIADGAFLPCVLIANKCDTENLRQVQTDEIERLCAEFNFVSWAEVSVKENKMVDDSMKYLISAILNQEKSNGEPSGGDRPEQVRQASTIQLGSSHNEQKHSDRCRC</sequence>
<dbReference type="SUPFAM" id="SSF52540">
    <property type="entry name" value="P-loop containing nucleoside triphosphate hydrolases"/>
    <property type="match status" value="1"/>
</dbReference>
<dbReference type="GO" id="GO:0045335">
    <property type="term" value="C:phagocytic vesicle"/>
    <property type="evidence" value="ECO:0007669"/>
    <property type="project" value="TreeGrafter"/>
</dbReference>
<dbReference type="Gene3D" id="3.40.50.300">
    <property type="entry name" value="P-loop containing nucleotide triphosphate hydrolases"/>
    <property type="match status" value="1"/>
</dbReference>
<dbReference type="SMART" id="SM00173">
    <property type="entry name" value="RAS"/>
    <property type="match status" value="1"/>
</dbReference>
<feature type="compositionally biased region" description="Polar residues" evidence="7">
    <location>
        <begin position="222"/>
        <end position="233"/>
    </location>
</feature>
<name>A0A914XPP5_9BILA</name>
<evidence type="ECO:0000313" key="8">
    <source>
        <dbReference type="Proteomes" id="UP000887566"/>
    </source>
</evidence>
<dbReference type="InterPro" id="IPR005225">
    <property type="entry name" value="Small_GTP-bd"/>
</dbReference>
<dbReference type="GO" id="GO:0003924">
    <property type="term" value="F:GTPase activity"/>
    <property type="evidence" value="ECO:0007669"/>
    <property type="project" value="UniProtKB-UniRule"/>
</dbReference>
<keyword evidence="5 6" id="KW-0636">Prenylation</keyword>
<dbReference type="Pfam" id="PF00071">
    <property type="entry name" value="Ras"/>
    <property type="match status" value="1"/>
</dbReference>
<keyword evidence="4 6" id="KW-0449">Lipoprotein</keyword>
<organism evidence="8 9">
    <name type="scientific">Plectus sambesii</name>
    <dbReference type="NCBI Taxonomy" id="2011161"/>
    <lineage>
        <taxon>Eukaryota</taxon>
        <taxon>Metazoa</taxon>
        <taxon>Ecdysozoa</taxon>
        <taxon>Nematoda</taxon>
        <taxon>Chromadorea</taxon>
        <taxon>Plectida</taxon>
        <taxon>Plectina</taxon>
        <taxon>Plectoidea</taxon>
        <taxon>Plectidae</taxon>
        <taxon>Plectus</taxon>
    </lineage>
</organism>
<comment type="similarity">
    <text evidence="1 6">Belongs to the small GTPase superfamily. Rab family.</text>
</comment>
<dbReference type="GO" id="GO:0008333">
    <property type="term" value="P:endosome to lysosome transport"/>
    <property type="evidence" value="ECO:0007669"/>
    <property type="project" value="TreeGrafter"/>
</dbReference>